<keyword evidence="2" id="KW-1185">Reference proteome</keyword>
<organism evidence="1 2">
    <name type="scientific">Dyadobacter helix</name>
    <dbReference type="NCBI Taxonomy" id="2822344"/>
    <lineage>
        <taxon>Bacteria</taxon>
        <taxon>Pseudomonadati</taxon>
        <taxon>Bacteroidota</taxon>
        <taxon>Cytophagia</taxon>
        <taxon>Cytophagales</taxon>
        <taxon>Spirosomataceae</taxon>
        <taxon>Dyadobacter</taxon>
    </lineage>
</organism>
<dbReference type="RefSeq" id="WP_215239391.1">
    <property type="nucleotide sequence ID" value="NZ_CAJRAF010000002.1"/>
</dbReference>
<evidence type="ECO:0000313" key="1">
    <source>
        <dbReference type="EMBL" id="CAG5002162.1"/>
    </source>
</evidence>
<name>A0A916N4S7_9BACT</name>
<accession>A0A916N4S7</accession>
<reference evidence="1" key="1">
    <citation type="submission" date="2021-04" db="EMBL/GenBank/DDBJ databases">
        <authorList>
            <person name="Rodrigo-Torres L."/>
            <person name="Arahal R. D."/>
            <person name="Lucena T."/>
        </authorList>
    </citation>
    <scope>NUCLEOTIDE SEQUENCE</scope>
    <source>
        <strain evidence="1">CECT 9275</strain>
    </source>
</reference>
<dbReference type="AlphaFoldDB" id="A0A916N4S7"/>
<gene>
    <name evidence="1" type="ORF">DYBT9275_02824</name>
</gene>
<sequence>MQIKVYLLILISFLSVKGFAQELFPKKELYHVWILAGEDLDAGKLDDALQLYRSHAEYPNFSQKIRQITRLKEILSEGEKLRKRGNYAGAVDKFKEYRKLKDIGSLGYFESRIEDCLGQINKRNIAELTAQQRIITGFEFAHRGRQKLSRMDTVGAKRDFNNARVLGGNRNNVLKEQYAEGLRVTDELTRWGSNYHKSQASGLPLPQQIALLESYRNIRNIDIPDIEMRIKELRTEAEGIGSLSGIARLCDSELLIRYVSTHKEKITASGFLLSRLNELNSTLRKIRMLRQDTLNILTVKSAYASLFSWIDEMPQEIRTDMRTCIQTEYDAYIATLPSVSPVVIPAKPAVECKGREDYERGILLIKKELYGCNLLRARSLWIANVSYLKDCDNITEVLNQHKSLGDSITRMVRSDSLLRLYREQIQKMVVAGECSKTPGVYERMKLLKVCNQEELNEEVRRGLAETRKCNNISWWKPELVAGFAGVVPKYKIADKKKEVENGWTGSAGVQLSYIDHKNLADFVIGVEYFQSSYSSVDSYQSALEDFKLSGMNGLLSIKLHQPNTNPKRLRPYLRFGPEILIPISYEYKNYSQFQEVSGTDQLQKTVLSVTGALGIEIQKAHFGAFLECFGNNGLGSIYNSRVSHMNTANQKIDARISKFGLRAGFRIW</sequence>
<dbReference type="Proteomes" id="UP000680038">
    <property type="component" value="Unassembled WGS sequence"/>
</dbReference>
<comment type="caution">
    <text evidence="1">The sequence shown here is derived from an EMBL/GenBank/DDBJ whole genome shotgun (WGS) entry which is preliminary data.</text>
</comment>
<dbReference type="EMBL" id="CAJRAF010000002">
    <property type="protein sequence ID" value="CAG5002162.1"/>
    <property type="molecule type" value="Genomic_DNA"/>
</dbReference>
<proteinExistence type="predicted"/>
<evidence type="ECO:0000313" key="2">
    <source>
        <dbReference type="Proteomes" id="UP000680038"/>
    </source>
</evidence>
<protein>
    <submittedName>
        <fullName evidence="1">Uncharacterized protein</fullName>
    </submittedName>
</protein>